<dbReference type="CDD" id="cd05251">
    <property type="entry name" value="NmrA_like_SDR_a"/>
    <property type="match status" value="1"/>
</dbReference>
<evidence type="ECO:0000313" key="4">
    <source>
        <dbReference type="EMBL" id="KAK4506322.1"/>
    </source>
</evidence>
<dbReference type="EMBL" id="JAXOVC010000001">
    <property type="protein sequence ID" value="KAK4506322.1"/>
    <property type="molecule type" value="Genomic_DNA"/>
</dbReference>
<dbReference type="Gene3D" id="3.40.50.720">
    <property type="entry name" value="NAD(P)-binding Rossmann-like Domain"/>
    <property type="match status" value="1"/>
</dbReference>
<evidence type="ECO:0000259" key="3">
    <source>
        <dbReference type="Pfam" id="PF05368"/>
    </source>
</evidence>
<keyword evidence="2" id="KW-0521">NADP</keyword>
<accession>A0ABR0EXH5</accession>
<dbReference type="InterPro" id="IPR036291">
    <property type="entry name" value="NAD(P)-bd_dom_sf"/>
</dbReference>
<dbReference type="Pfam" id="PF05368">
    <property type="entry name" value="NmrA"/>
    <property type="match status" value="1"/>
</dbReference>
<dbReference type="PANTHER" id="PTHR42748">
    <property type="entry name" value="NITROGEN METABOLITE REPRESSION PROTEIN NMRA FAMILY MEMBER"/>
    <property type="match status" value="1"/>
</dbReference>
<sequence length="328" mass="36527">MQGLVCDGDGIAMVKLTSAPKVFVVFGATGQQGGAVVKLLTSDPVFRKEYIVRAVVRDPTKESAVALQELPGCEIVQADLDDKASLYPALKDAHTAFLVTNSIFDERLYEREYAQGKNAADVAVEVGLEYLIFSTLSSVRKISSDRFTKVWHFDVKHDIEQYIRSLPFASAFIAMGCFMQNLTNALKPRPVGDGTFEIATSMSPDTRLPMIDATDVAVFVAAILRDPEALQGRNLHAAAELRRVEELAEIVSSVSGRITWYRQLPETDFRAVLEGMNPFFAEDSTEMLGYYEDFGYFGPDMEKLIQPSVNRDYGTLRSVEEFVKELEF</sequence>
<dbReference type="Gene3D" id="3.90.25.10">
    <property type="entry name" value="UDP-galactose 4-epimerase, domain 1"/>
    <property type="match status" value="1"/>
</dbReference>
<keyword evidence="5" id="KW-1185">Reference proteome</keyword>
<protein>
    <recommendedName>
        <fullName evidence="3">NmrA-like domain-containing protein</fullName>
    </recommendedName>
</protein>
<dbReference type="Proteomes" id="UP001305779">
    <property type="component" value="Unassembled WGS sequence"/>
</dbReference>
<evidence type="ECO:0000256" key="2">
    <source>
        <dbReference type="ARBA" id="ARBA00022857"/>
    </source>
</evidence>
<evidence type="ECO:0000313" key="5">
    <source>
        <dbReference type="Proteomes" id="UP001305779"/>
    </source>
</evidence>
<dbReference type="SUPFAM" id="SSF51735">
    <property type="entry name" value="NAD(P)-binding Rossmann-fold domains"/>
    <property type="match status" value="1"/>
</dbReference>
<reference evidence="4 5" key="1">
    <citation type="journal article" date="2023" name="G3 (Bethesda)">
        <title>A chromosome-level genome assembly of Zasmidium syzygii isolated from banana leaves.</title>
        <authorList>
            <person name="van Westerhoven A.C."/>
            <person name="Mehrabi R."/>
            <person name="Talebi R."/>
            <person name="Steentjes M.B.F."/>
            <person name="Corcolon B."/>
            <person name="Chong P.A."/>
            <person name="Kema G.H.J."/>
            <person name="Seidl M.F."/>
        </authorList>
    </citation>
    <scope>NUCLEOTIDE SEQUENCE [LARGE SCALE GENOMIC DNA]</scope>
    <source>
        <strain evidence="4 5">P124</strain>
    </source>
</reference>
<evidence type="ECO:0000256" key="1">
    <source>
        <dbReference type="ARBA" id="ARBA00006328"/>
    </source>
</evidence>
<dbReference type="PANTHER" id="PTHR42748:SF11">
    <property type="entry name" value="NMRA-LIKE DOMAIN-CONTAINING PROTEIN"/>
    <property type="match status" value="1"/>
</dbReference>
<name>A0ABR0EXH5_ZASCE</name>
<feature type="domain" description="NmrA-like" evidence="3">
    <location>
        <begin position="22"/>
        <end position="322"/>
    </location>
</feature>
<comment type="similarity">
    <text evidence="1">Belongs to the NmrA-type oxidoreductase family.</text>
</comment>
<gene>
    <name evidence="4" type="ORF">PRZ48_000052</name>
</gene>
<proteinExistence type="inferred from homology"/>
<organism evidence="4 5">
    <name type="scientific">Zasmidium cellare</name>
    <name type="common">Wine cellar mold</name>
    <name type="synonym">Racodium cellare</name>
    <dbReference type="NCBI Taxonomy" id="395010"/>
    <lineage>
        <taxon>Eukaryota</taxon>
        <taxon>Fungi</taxon>
        <taxon>Dikarya</taxon>
        <taxon>Ascomycota</taxon>
        <taxon>Pezizomycotina</taxon>
        <taxon>Dothideomycetes</taxon>
        <taxon>Dothideomycetidae</taxon>
        <taxon>Mycosphaerellales</taxon>
        <taxon>Mycosphaerellaceae</taxon>
        <taxon>Zasmidium</taxon>
    </lineage>
</organism>
<dbReference type="InterPro" id="IPR008030">
    <property type="entry name" value="NmrA-like"/>
</dbReference>
<dbReference type="InterPro" id="IPR051164">
    <property type="entry name" value="NmrA-like_oxidored"/>
</dbReference>
<comment type="caution">
    <text evidence="4">The sequence shown here is derived from an EMBL/GenBank/DDBJ whole genome shotgun (WGS) entry which is preliminary data.</text>
</comment>